<accession>A0AAD5WUM3</accession>
<feature type="region of interest" description="Disordered" evidence="4">
    <location>
        <begin position="478"/>
        <end position="522"/>
    </location>
</feature>
<reference evidence="7" key="1">
    <citation type="submission" date="2022-07" db="EMBL/GenBank/DDBJ databases">
        <title>Draft genome sequence of Zalerion maritima ATCC 34329, a (micro)plastics degrading marine fungus.</title>
        <authorList>
            <person name="Paco A."/>
            <person name="Goncalves M.F.M."/>
            <person name="Rocha-Santos T.A.P."/>
            <person name="Alves A."/>
        </authorList>
    </citation>
    <scope>NUCLEOTIDE SEQUENCE</scope>
    <source>
        <strain evidence="7">ATCC 34329</strain>
    </source>
</reference>
<dbReference type="EMBL" id="JAKWBI020000020">
    <property type="protein sequence ID" value="KAJ2906033.1"/>
    <property type="molecule type" value="Genomic_DNA"/>
</dbReference>
<dbReference type="InterPro" id="IPR039781">
    <property type="entry name" value="Rad21/Rec8-like"/>
</dbReference>
<evidence type="ECO:0000259" key="5">
    <source>
        <dbReference type="Pfam" id="PF04824"/>
    </source>
</evidence>
<dbReference type="GO" id="GO:0007064">
    <property type="term" value="P:mitotic sister chromatid cohesion"/>
    <property type="evidence" value="ECO:0007669"/>
    <property type="project" value="TreeGrafter"/>
</dbReference>
<proteinExistence type="inferred from homology"/>
<feature type="compositionally biased region" description="Acidic residues" evidence="4">
    <location>
        <begin position="883"/>
        <end position="893"/>
    </location>
</feature>
<evidence type="ECO:0000256" key="1">
    <source>
        <dbReference type="ARBA" id="ARBA00004123"/>
    </source>
</evidence>
<feature type="compositionally biased region" description="Polar residues" evidence="4">
    <location>
        <begin position="288"/>
        <end position="302"/>
    </location>
</feature>
<name>A0AAD5WUM3_9PEZI</name>
<gene>
    <name evidence="7" type="ORF">MKZ38_003516</name>
</gene>
<dbReference type="GO" id="GO:0003682">
    <property type="term" value="F:chromatin binding"/>
    <property type="evidence" value="ECO:0007669"/>
    <property type="project" value="TreeGrafter"/>
</dbReference>
<dbReference type="Pfam" id="PF04825">
    <property type="entry name" value="Rad21_Rec8_N"/>
    <property type="match status" value="1"/>
</dbReference>
<feature type="domain" description="Rad21/Rec8-like protein C-terminal eukaryotic" evidence="5">
    <location>
        <begin position="615"/>
        <end position="658"/>
    </location>
</feature>
<organism evidence="7 8">
    <name type="scientific">Zalerion maritima</name>
    <dbReference type="NCBI Taxonomy" id="339359"/>
    <lineage>
        <taxon>Eukaryota</taxon>
        <taxon>Fungi</taxon>
        <taxon>Dikarya</taxon>
        <taxon>Ascomycota</taxon>
        <taxon>Pezizomycotina</taxon>
        <taxon>Sordariomycetes</taxon>
        <taxon>Lulworthiomycetidae</taxon>
        <taxon>Lulworthiales</taxon>
        <taxon>Lulworthiaceae</taxon>
        <taxon>Zalerion</taxon>
    </lineage>
</organism>
<feature type="compositionally biased region" description="Polar residues" evidence="4">
    <location>
        <begin position="553"/>
        <end position="567"/>
    </location>
</feature>
<feature type="region of interest" description="Disordered" evidence="4">
    <location>
        <begin position="271"/>
        <end position="321"/>
    </location>
</feature>
<comment type="caution">
    <text evidence="7">The sequence shown here is derived from an EMBL/GenBank/DDBJ whole genome shotgun (WGS) entry which is preliminary data.</text>
</comment>
<keyword evidence="8" id="KW-1185">Reference proteome</keyword>
<evidence type="ECO:0000313" key="8">
    <source>
        <dbReference type="Proteomes" id="UP001201980"/>
    </source>
</evidence>
<dbReference type="GO" id="GO:0030892">
    <property type="term" value="C:mitotic cohesin complex"/>
    <property type="evidence" value="ECO:0007669"/>
    <property type="project" value="TreeGrafter"/>
</dbReference>
<comment type="similarity">
    <text evidence="2">Belongs to the rad21 family.</text>
</comment>
<feature type="region of interest" description="Disordered" evidence="4">
    <location>
        <begin position="534"/>
        <end position="567"/>
    </location>
</feature>
<evidence type="ECO:0000259" key="6">
    <source>
        <dbReference type="Pfam" id="PF04825"/>
    </source>
</evidence>
<protein>
    <submittedName>
        <fullName evidence="7">Sister chromatid cohesion protein</fullName>
    </submittedName>
</protein>
<feature type="compositionally biased region" description="Basic and acidic residues" evidence="4">
    <location>
        <begin position="414"/>
        <end position="432"/>
    </location>
</feature>
<dbReference type="GO" id="GO:0005634">
    <property type="term" value="C:nucleus"/>
    <property type="evidence" value="ECO:0007669"/>
    <property type="project" value="UniProtKB-SubCell"/>
</dbReference>
<feature type="region of interest" description="Disordered" evidence="4">
    <location>
        <begin position="793"/>
        <end position="893"/>
    </location>
</feature>
<evidence type="ECO:0000256" key="2">
    <source>
        <dbReference type="ARBA" id="ARBA00009870"/>
    </source>
</evidence>
<evidence type="ECO:0000313" key="7">
    <source>
        <dbReference type="EMBL" id="KAJ2906033.1"/>
    </source>
</evidence>
<evidence type="ECO:0000256" key="3">
    <source>
        <dbReference type="ARBA" id="ARBA00023242"/>
    </source>
</evidence>
<keyword evidence="3" id="KW-0539">Nucleus</keyword>
<evidence type="ECO:0000256" key="4">
    <source>
        <dbReference type="SAM" id="MobiDB-lite"/>
    </source>
</evidence>
<dbReference type="InterPro" id="IPR036390">
    <property type="entry name" value="WH_DNA-bd_sf"/>
</dbReference>
<dbReference type="AlphaFoldDB" id="A0AAD5WUM3"/>
<dbReference type="SUPFAM" id="SSF46785">
    <property type="entry name" value="Winged helix' DNA-binding domain"/>
    <property type="match status" value="1"/>
</dbReference>
<dbReference type="PANTHER" id="PTHR12585:SF70">
    <property type="entry name" value="RAD21_REC8 N TERMINAL DOMAIN PROTEIN (AFU_ORTHOLOGUE AFUA_6G02900)"/>
    <property type="match status" value="1"/>
</dbReference>
<dbReference type="Proteomes" id="UP001201980">
    <property type="component" value="Unassembled WGS sequence"/>
</dbReference>
<dbReference type="InterPro" id="IPR006910">
    <property type="entry name" value="Rad21_Rec8_N"/>
</dbReference>
<dbReference type="PANTHER" id="PTHR12585">
    <property type="entry name" value="SCC1 / RAD21 FAMILY MEMBER"/>
    <property type="match status" value="1"/>
</dbReference>
<comment type="subcellular location">
    <subcellularLocation>
        <location evidence="1">Nucleus</location>
    </subcellularLocation>
</comment>
<dbReference type="Pfam" id="PF04824">
    <property type="entry name" value="Rad21_Rec8"/>
    <property type="match status" value="1"/>
</dbReference>
<feature type="compositionally biased region" description="Polar residues" evidence="4">
    <location>
        <begin position="864"/>
        <end position="880"/>
    </location>
</feature>
<dbReference type="CDD" id="cd21789">
    <property type="entry name" value="Rad21_Rec8_M_SpRec8p-like"/>
    <property type="match status" value="1"/>
</dbReference>
<dbReference type="InterPro" id="IPR006909">
    <property type="entry name" value="Rad21/Rec8_C_eu"/>
</dbReference>
<feature type="compositionally biased region" description="Polar residues" evidence="4">
    <location>
        <begin position="482"/>
        <end position="499"/>
    </location>
</feature>
<feature type="region of interest" description="Disordered" evidence="4">
    <location>
        <begin position="414"/>
        <end position="438"/>
    </location>
</feature>
<feature type="compositionally biased region" description="Polar residues" evidence="4">
    <location>
        <begin position="808"/>
        <end position="821"/>
    </location>
</feature>
<sequence>MFYSNELLTSNEHGVATIWSISQGTTKLLRKITRKDIQGVKVPQACRVIIHPKAPLALRLQGHLLFGVSRVFEKQVGYVFHDAVKIQSHLQTWQQAVNRNEMDPKTKKVRREQITLEDDPGFVPSLQLPNLEKFMLGLLDGDSQFTNGCDYSQMSPRTKRGSANSSQITNINLQFQSPMGSAKMGSNFEDLLGSSAHKPVYLMQGIDRPDERFIEETGARILEDGTIQFMDDGDDFFMPDVPGENHDHSGDLSQALEQPIHSQNQEDDRLLPTTNDIQLPPPAGGSNLLGSQFRHSLDTISLQEPPVAQSSAPARPPRKRRRIALDQNNRLRMNQLREWQADYLRIQHSRRNRAQLHTSMADARKNAYQFVLGLGIHQVGQHASSAAGLRDGHPLAHEFSGTRFAYRLLGGSDEIGRTEGEMPRGTKRKTPDENVIEQGRNVQPRLGEGEAPVMHGALQQEDDLPLLLGDDSQIEVGREPRSTLSDNPSLPWNRSSQPGTAIKPRSIAGSIHPPPSPTAHGGYDIQEIERQYSDNLSPDFGSRSFQPLAGGDFSQQHSSSRGPQNNMSTAMKAALGREGLSFLNFLEELARVHGERRKGDEEGHFWIQLEDILQAPDNTRAVAAPAFLHVLTLKSKDVIKVEQEGEDQMQPFSKIFIGIKLDSLKTAGRDDTVAVETGGENRIALSEHLGGVPEAQEEAELSESQNIVDEPDLVEEELPGHDARASLTAGLGFPELIDMPVDDPMQFDELMVPEIMQHYPSVGDGENEDDMGMAASSQELPMPKYYNLQQPEENQNLPEDHPAGLGELSNNLSRQIEQWNKSVHESPLEFLPPPGGARGEETTAGNHQSSDSDDSGIKVDILRSSLSQQTASLKPQSGSYNIELDDDDLMSDD</sequence>
<feature type="domain" description="Rad21/Rec8-like protein N-terminal" evidence="6">
    <location>
        <begin position="1"/>
        <end position="110"/>
    </location>
</feature>